<dbReference type="GO" id="GO:0030687">
    <property type="term" value="C:preribosome, large subunit precursor"/>
    <property type="evidence" value="ECO:0007669"/>
    <property type="project" value="UniProtKB-UniRule"/>
</dbReference>
<dbReference type="GO" id="GO:0000466">
    <property type="term" value="P:maturation of 5.8S rRNA from tricistronic rRNA transcript (SSU-rRNA, 5.8S rRNA, LSU-rRNA)"/>
    <property type="evidence" value="ECO:0007669"/>
    <property type="project" value="UniProtKB-UniRule"/>
</dbReference>
<dbReference type="VEuPathDB" id="FungiDB:SPPG_07274"/>
<dbReference type="SMART" id="SM01035">
    <property type="entry name" value="BOP1NT"/>
    <property type="match status" value="1"/>
</dbReference>
<feature type="compositionally biased region" description="Acidic residues" evidence="8">
    <location>
        <begin position="18"/>
        <end position="36"/>
    </location>
</feature>
<reference evidence="10 11" key="1">
    <citation type="submission" date="2009-08" db="EMBL/GenBank/DDBJ databases">
        <title>The Genome Sequence of Spizellomyces punctatus strain DAOM BR117.</title>
        <authorList>
            <consortium name="The Broad Institute Genome Sequencing Platform"/>
            <person name="Russ C."/>
            <person name="Cuomo C."/>
            <person name="Shea T."/>
            <person name="Young S.K."/>
            <person name="Zeng Q."/>
            <person name="Koehrsen M."/>
            <person name="Haas B."/>
            <person name="Borodovsky M."/>
            <person name="Guigo R."/>
            <person name="Alvarado L."/>
            <person name="Berlin A."/>
            <person name="Bochicchio J."/>
            <person name="Borenstein D."/>
            <person name="Chapman S."/>
            <person name="Chen Z."/>
            <person name="Engels R."/>
            <person name="Freedman E."/>
            <person name="Gellesch M."/>
            <person name="Goldberg J."/>
            <person name="Griggs A."/>
            <person name="Gujja S."/>
            <person name="Heiman D."/>
            <person name="Hepburn T."/>
            <person name="Howarth C."/>
            <person name="Jen D."/>
            <person name="Larson L."/>
            <person name="Lewis B."/>
            <person name="Mehta T."/>
            <person name="Park D."/>
            <person name="Pearson M."/>
            <person name="Roberts A."/>
            <person name="Saif S."/>
            <person name="Shenoy N."/>
            <person name="Sisk P."/>
            <person name="Stolte C."/>
            <person name="Sykes S."/>
            <person name="Thomson T."/>
            <person name="Walk T."/>
            <person name="White J."/>
            <person name="Yandava C."/>
            <person name="Burger G."/>
            <person name="Gray M.W."/>
            <person name="Holland P.W.H."/>
            <person name="King N."/>
            <person name="Lang F.B.F."/>
            <person name="Roger A.J."/>
            <person name="Ruiz-Trillo I."/>
            <person name="Lander E."/>
            <person name="Nusbaum C."/>
        </authorList>
    </citation>
    <scope>NUCLEOTIDE SEQUENCE [LARGE SCALE GENOMIC DNA]</scope>
    <source>
        <strain evidence="10 11">DAOM BR117</strain>
    </source>
</reference>
<dbReference type="AlphaFoldDB" id="A0A0L0H8N6"/>
<dbReference type="PROSITE" id="PS50082">
    <property type="entry name" value="WD_REPEATS_2"/>
    <property type="match status" value="1"/>
</dbReference>
<evidence type="ECO:0000256" key="6">
    <source>
        <dbReference type="HAMAP-Rule" id="MF_03027"/>
    </source>
</evidence>
<dbReference type="InterPro" id="IPR019775">
    <property type="entry name" value="WD40_repeat_CS"/>
</dbReference>
<gene>
    <name evidence="6" type="primary">ERB1</name>
    <name evidence="10" type="ORF">SPPG_07274</name>
</gene>
<dbReference type="InterPro" id="IPR012953">
    <property type="entry name" value="BOP1_N_dom"/>
</dbReference>
<dbReference type="OMA" id="MRPAKGE"/>
<dbReference type="eggNOG" id="KOG0650">
    <property type="taxonomic scope" value="Eukaryota"/>
</dbReference>
<dbReference type="SUPFAM" id="SSF50978">
    <property type="entry name" value="WD40 repeat-like"/>
    <property type="match status" value="1"/>
</dbReference>
<keyword evidence="11" id="KW-1185">Reference proteome</keyword>
<dbReference type="EMBL" id="KQ257464">
    <property type="protein sequence ID" value="KNC97346.1"/>
    <property type="molecule type" value="Genomic_DNA"/>
</dbReference>
<dbReference type="PANTHER" id="PTHR17605:SF0">
    <property type="entry name" value="RIBOSOME BIOGENESIS PROTEIN BOP1"/>
    <property type="match status" value="1"/>
</dbReference>
<comment type="function">
    <text evidence="6">Component of the NOP7 complex, which is required for maturation of the 25S and 5.8S ribosomal RNAs and formation of the 60S ribosome.</text>
</comment>
<comment type="similarity">
    <text evidence="6">Belongs to the WD repeat BOP1/ERB1 family.</text>
</comment>
<name>A0A0L0H8N6_SPIPD</name>
<dbReference type="InterPro" id="IPR001680">
    <property type="entry name" value="WD40_rpt"/>
</dbReference>
<dbReference type="InterPro" id="IPR028598">
    <property type="entry name" value="BOP1/Erb1"/>
</dbReference>
<sequence>MKRARTPQKSHPAPIDPSTDDEEYTLAEIVDDDSASDGDTVFFSAESDTEEVDGINSASEEEPAEDEDEGDDDEGDEDEGDEIPEGDEDEFSSDQSPEEGDEFASSGDDEEEEEDDGTVRVLRKKPLPEIDPVYDEDTSDEETANTVGNVPKEWYDEFPHSGYTVDGKKIMKSAKGDQLDAFLSAMDDPDTWRSVYDNLEDRNIVLTKEELEMIKRIQKGDFADPTSNPYEPTVEWFSSKTQITPLSAAPEPKRRFIPSKWEAQRIMHIVRAIRQGRIVPGKKADKKKQQSQFYSIWDDATEPTDRIMHIPPPKASLPEHEESYNPPEEYLPTQQEIEEWEKTDPQDRPRNFVPKKYNNLRNVPGYNRFIQERFDRCLDLYLCPRVIKKKLNIDPESLIPKLPNPRDLQPFPTTLAITYKGHTARIRSISIDPTGQYLVSGSDDNTVRLWEIVSGRCLKTWTFDEPITFITWNPNKALSLIALASHTSVYIITPKKASPEIQSATDALISHMWANQTKHTNAEWTKPTDKHAAQGRLVTIRCEKNVTFVTWHRKGDYFATVSPDGASKSILIHQLSKGLSQNPFRKAKGLVQRVSFHPTKPFFFVATQRTVRVYNLQTQTHQKTLQPSTKWISSLSIHPAGDNLIIGTYDKRLSWFDMDLSSKPYKTLRYHKQAIRNVSFHSRYPLFASCGDEGSVNIFHGMVYNDLMMNPLIVPVKTLRAHEVVDGLGALHCEFHPTQPWIFSCGADATIKLFS</sequence>
<evidence type="ECO:0000256" key="7">
    <source>
        <dbReference type="PROSITE-ProRule" id="PRU00221"/>
    </source>
</evidence>
<feature type="compositionally biased region" description="Acidic residues" evidence="8">
    <location>
        <begin position="47"/>
        <end position="116"/>
    </location>
</feature>
<dbReference type="FunCoup" id="A0A0L0H8N6">
    <property type="interactions" value="464"/>
</dbReference>
<dbReference type="InterPro" id="IPR015943">
    <property type="entry name" value="WD40/YVTN_repeat-like_dom_sf"/>
</dbReference>
<dbReference type="Pfam" id="PF00400">
    <property type="entry name" value="WD40"/>
    <property type="match status" value="4"/>
</dbReference>
<dbReference type="GO" id="GO:0070180">
    <property type="term" value="F:large ribosomal subunit rRNA binding"/>
    <property type="evidence" value="ECO:0007669"/>
    <property type="project" value="EnsemblFungi"/>
</dbReference>
<dbReference type="FunFam" id="2.130.10.10:FF:000061">
    <property type="entry name" value="Ribosome biogenesis protein BOP1 homolog"/>
    <property type="match status" value="1"/>
</dbReference>
<dbReference type="Pfam" id="PF08145">
    <property type="entry name" value="BOP1NT"/>
    <property type="match status" value="1"/>
</dbReference>
<evidence type="ECO:0000259" key="9">
    <source>
        <dbReference type="SMART" id="SM01035"/>
    </source>
</evidence>
<evidence type="ECO:0000256" key="1">
    <source>
        <dbReference type="ARBA" id="ARBA00022517"/>
    </source>
</evidence>
<keyword evidence="5 6" id="KW-0539">Nucleus</keyword>
<evidence type="ECO:0000313" key="10">
    <source>
        <dbReference type="EMBL" id="KNC97346.1"/>
    </source>
</evidence>
<dbReference type="InterPro" id="IPR036322">
    <property type="entry name" value="WD40_repeat_dom_sf"/>
</dbReference>
<dbReference type="GO" id="GO:0043021">
    <property type="term" value="F:ribonucleoprotein complex binding"/>
    <property type="evidence" value="ECO:0007669"/>
    <property type="project" value="UniProtKB-UniRule"/>
</dbReference>
<evidence type="ECO:0000256" key="3">
    <source>
        <dbReference type="ARBA" id="ARBA00022574"/>
    </source>
</evidence>
<keyword evidence="3 7" id="KW-0853">WD repeat</keyword>
<accession>A0A0L0H8N6</accession>
<protein>
    <recommendedName>
        <fullName evidence="6">Ribosome biogenesis protein ERB1</fullName>
    </recommendedName>
    <alternativeName>
        <fullName evidence="6">Eukaryotic ribosome biogenesis protein 1</fullName>
    </alternativeName>
</protein>
<dbReference type="PANTHER" id="PTHR17605">
    <property type="entry name" value="RIBOSOME BIOGENESIS PROTEIN BOP1 BLOCK OF PROLIFERATION 1 PROTEIN"/>
    <property type="match status" value="1"/>
</dbReference>
<evidence type="ECO:0000256" key="2">
    <source>
        <dbReference type="ARBA" id="ARBA00022552"/>
    </source>
</evidence>
<feature type="repeat" description="WD" evidence="7">
    <location>
        <begin position="419"/>
        <end position="460"/>
    </location>
</feature>
<evidence type="ECO:0000313" key="11">
    <source>
        <dbReference type="Proteomes" id="UP000053201"/>
    </source>
</evidence>
<dbReference type="STRING" id="645134.A0A0L0H8N6"/>
<keyword evidence="2 6" id="KW-0698">rRNA processing</keyword>
<dbReference type="InParanoid" id="A0A0L0H8N6"/>
<dbReference type="GO" id="GO:0070545">
    <property type="term" value="C:PeBoW complex"/>
    <property type="evidence" value="ECO:0007669"/>
    <property type="project" value="EnsemblFungi"/>
</dbReference>
<dbReference type="SMART" id="SM00320">
    <property type="entry name" value="WD40"/>
    <property type="match status" value="7"/>
</dbReference>
<dbReference type="OrthoDB" id="5571054at2759"/>
<dbReference type="GO" id="GO:0000463">
    <property type="term" value="P:maturation of LSU-rRNA from tricistronic rRNA transcript (SSU-rRNA, 5.8S rRNA, LSU-rRNA)"/>
    <property type="evidence" value="ECO:0007669"/>
    <property type="project" value="UniProtKB-UniRule"/>
</dbReference>
<feature type="region of interest" description="Disordered" evidence="8">
    <location>
        <begin position="1"/>
        <end position="157"/>
    </location>
</feature>
<evidence type="ECO:0000256" key="8">
    <source>
        <dbReference type="SAM" id="MobiDB-lite"/>
    </source>
</evidence>
<evidence type="ECO:0000256" key="5">
    <source>
        <dbReference type="ARBA" id="ARBA00023242"/>
    </source>
</evidence>
<dbReference type="HAMAP" id="MF_03027">
    <property type="entry name" value="BOP1"/>
    <property type="match status" value="1"/>
</dbReference>
<dbReference type="GeneID" id="27690500"/>
<dbReference type="RefSeq" id="XP_016605386.1">
    <property type="nucleotide sequence ID" value="XM_016755438.1"/>
</dbReference>
<dbReference type="PROSITE" id="PS00678">
    <property type="entry name" value="WD_REPEATS_1"/>
    <property type="match status" value="1"/>
</dbReference>
<organism evidence="10 11">
    <name type="scientific">Spizellomyces punctatus (strain DAOM BR117)</name>
    <dbReference type="NCBI Taxonomy" id="645134"/>
    <lineage>
        <taxon>Eukaryota</taxon>
        <taxon>Fungi</taxon>
        <taxon>Fungi incertae sedis</taxon>
        <taxon>Chytridiomycota</taxon>
        <taxon>Chytridiomycota incertae sedis</taxon>
        <taxon>Chytridiomycetes</taxon>
        <taxon>Spizellomycetales</taxon>
        <taxon>Spizellomycetaceae</taxon>
        <taxon>Spizellomyces</taxon>
    </lineage>
</organism>
<comment type="subunit">
    <text evidence="6">Component of the NOP7 complex, composed of ERB1, NOP7 and YTM1. Within the NOP7 complex ERB1 appears to interact directly with NOP7 and YTM1. The NOP7 complex also associates with the 66S pre-ribosome.</text>
</comment>
<dbReference type="CDD" id="cd00200">
    <property type="entry name" value="WD40"/>
    <property type="match status" value="1"/>
</dbReference>
<evidence type="ECO:0000256" key="4">
    <source>
        <dbReference type="ARBA" id="ARBA00022737"/>
    </source>
</evidence>
<dbReference type="Gene3D" id="2.130.10.10">
    <property type="entry name" value="YVTN repeat-like/Quinoprotein amine dehydrogenase"/>
    <property type="match status" value="1"/>
</dbReference>
<dbReference type="Proteomes" id="UP000053201">
    <property type="component" value="Unassembled WGS sequence"/>
</dbReference>
<keyword evidence="4" id="KW-0677">Repeat</keyword>
<feature type="domain" description="BOP1 N-terminal" evidence="9">
    <location>
        <begin position="155"/>
        <end position="412"/>
    </location>
</feature>
<proteinExistence type="inferred from homology"/>
<dbReference type="PROSITE" id="PS50294">
    <property type="entry name" value="WD_REPEATS_REGION"/>
    <property type="match status" value="1"/>
</dbReference>
<comment type="subcellular location">
    <subcellularLocation>
        <location evidence="6">Nucleus</location>
        <location evidence="6">Nucleolus</location>
    </subcellularLocation>
    <subcellularLocation>
        <location evidence="6">Nucleus</location>
        <location evidence="6">Nucleoplasm</location>
    </subcellularLocation>
</comment>
<dbReference type="GO" id="GO:0005654">
    <property type="term" value="C:nucleoplasm"/>
    <property type="evidence" value="ECO:0007669"/>
    <property type="project" value="UniProtKB-SubCell"/>
</dbReference>
<keyword evidence="1 6" id="KW-0690">Ribosome biogenesis</keyword>
<feature type="compositionally biased region" description="Acidic residues" evidence="8">
    <location>
        <begin position="132"/>
        <end position="143"/>
    </location>
</feature>